<evidence type="ECO:0000256" key="1">
    <source>
        <dbReference type="SAM" id="Phobius"/>
    </source>
</evidence>
<protein>
    <submittedName>
        <fullName evidence="2">Uncharacterized protein</fullName>
    </submittedName>
</protein>
<evidence type="ECO:0000313" key="2">
    <source>
        <dbReference type="EMBL" id="MCG3421025.1"/>
    </source>
</evidence>
<feature type="transmembrane region" description="Helical" evidence="1">
    <location>
        <begin position="45"/>
        <end position="67"/>
    </location>
</feature>
<sequence>MFKSKKLFYIALIFFILSMGLNFPFPHKSPYGETILSILNIPIETVNGFQFVGITSLVLLIASLIFLTRSLKKYRARAVLIAILISMFLPMMLVNLYQKNLATGIYAISYEREWSSCEFEMIDDVTLHGECELPFENYRGNVNQFTVEFQERYYADDEVSMLSLMNQTAPYEVRLEGNEKKVVKINVDIDVSNMENHVENGSAKGINIIIKSGDEIRKL</sequence>
<organism evidence="2 3">
    <name type="scientific">Oceanobacillus jordanicus</name>
    <dbReference type="NCBI Taxonomy" id="2867266"/>
    <lineage>
        <taxon>Bacteria</taxon>
        <taxon>Bacillati</taxon>
        <taxon>Bacillota</taxon>
        <taxon>Bacilli</taxon>
        <taxon>Bacillales</taxon>
        <taxon>Bacillaceae</taxon>
        <taxon>Oceanobacillus</taxon>
    </lineage>
</organism>
<name>A0AAW5BB40_9BACI</name>
<accession>A0AAW5BB40</accession>
<feature type="transmembrane region" description="Helical" evidence="1">
    <location>
        <begin position="7"/>
        <end position="25"/>
    </location>
</feature>
<keyword evidence="3" id="KW-1185">Reference proteome</keyword>
<proteinExistence type="predicted"/>
<dbReference type="Proteomes" id="UP001199631">
    <property type="component" value="Unassembled WGS sequence"/>
</dbReference>
<keyword evidence="1" id="KW-0472">Membrane</keyword>
<gene>
    <name evidence="2" type="ORF">K3T81_17900</name>
</gene>
<keyword evidence="1" id="KW-0812">Transmembrane</keyword>
<comment type="caution">
    <text evidence="2">The sequence shown here is derived from an EMBL/GenBank/DDBJ whole genome shotgun (WGS) entry which is preliminary data.</text>
</comment>
<reference evidence="2 3" key="1">
    <citation type="journal article" date="2022" name="Evol. Bioinform. Online">
        <title>Draft Genome Sequence of Oceanobacillus jordanicus Strain GSFE11, a Halotolerant Plant Growth-Promoting Bacterial Endophyte Isolated From the Jordan Valley.</title>
        <authorList>
            <person name="Alhindi T."/>
            <person name="Albdaiwi R."/>
        </authorList>
    </citation>
    <scope>NUCLEOTIDE SEQUENCE [LARGE SCALE GENOMIC DNA]</scope>
    <source>
        <strain evidence="2 3">GSFE11</strain>
    </source>
</reference>
<dbReference type="EMBL" id="JAIFZM010000021">
    <property type="protein sequence ID" value="MCG3421025.1"/>
    <property type="molecule type" value="Genomic_DNA"/>
</dbReference>
<evidence type="ECO:0000313" key="3">
    <source>
        <dbReference type="Proteomes" id="UP001199631"/>
    </source>
</evidence>
<feature type="transmembrane region" description="Helical" evidence="1">
    <location>
        <begin position="79"/>
        <end position="97"/>
    </location>
</feature>
<keyword evidence="1" id="KW-1133">Transmembrane helix</keyword>
<dbReference type="RefSeq" id="WP_238021970.1">
    <property type="nucleotide sequence ID" value="NZ_JAIFZM010000021.1"/>
</dbReference>
<dbReference type="AlphaFoldDB" id="A0AAW5BB40"/>